<feature type="region of interest" description="Disordered" evidence="1">
    <location>
        <begin position="1"/>
        <end position="32"/>
    </location>
</feature>
<name>A0ABR2BP82_9ROSI</name>
<evidence type="ECO:0000256" key="1">
    <source>
        <dbReference type="SAM" id="MobiDB-lite"/>
    </source>
</evidence>
<comment type="caution">
    <text evidence="2">The sequence shown here is derived from an EMBL/GenBank/DDBJ whole genome shotgun (WGS) entry which is preliminary data.</text>
</comment>
<accession>A0ABR2BP82</accession>
<dbReference type="Proteomes" id="UP001472677">
    <property type="component" value="Unassembled WGS sequence"/>
</dbReference>
<gene>
    <name evidence="2" type="ORF">V6N12_034896</name>
</gene>
<organism evidence="2 3">
    <name type="scientific">Hibiscus sabdariffa</name>
    <name type="common">roselle</name>
    <dbReference type="NCBI Taxonomy" id="183260"/>
    <lineage>
        <taxon>Eukaryota</taxon>
        <taxon>Viridiplantae</taxon>
        <taxon>Streptophyta</taxon>
        <taxon>Embryophyta</taxon>
        <taxon>Tracheophyta</taxon>
        <taxon>Spermatophyta</taxon>
        <taxon>Magnoliopsida</taxon>
        <taxon>eudicotyledons</taxon>
        <taxon>Gunneridae</taxon>
        <taxon>Pentapetalae</taxon>
        <taxon>rosids</taxon>
        <taxon>malvids</taxon>
        <taxon>Malvales</taxon>
        <taxon>Malvaceae</taxon>
        <taxon>Malvoideae</taxon>
        <taxon>Hibiscus</taxon>
    </lineage>
</organism>
<protein>
    <submittedName>
        <fullName evidence="2">Uncharacterized protein</fullName>
    </submittedName>
</protein>
<keyword evidence="3" id="KW-1185">Reference proteome</keyword>
<proteinExistence type="predicted"/>
<evidence type="ECO:0000313" key="3">
    <source>
        <dbReference type="Proteomes" id="UP001472677"/>
    </source>
</evidence>
<dbReference type="EMBL" id="JBBPBM010000097">
    <property type="protein sequence ID" value="KAK8508793.1"/>
    <property type="molecule type" value="Genomic_DNA"/>
</dbReference>
<evidence type="ECO:0000313" key="2">
    <source>
        <dbReference type="EMBL" id="KAK8508793.1"/>
    </source>
</evidence>
<reference evidence="2 3" key="1">
    <citation type="journal article" date="2024" name="G3 (Bethesda)">
        <title>Genome assembly of Hibiscus sabdariffa L. provides insights into metabolisms of medicinal natural products.</title>
        <authorList>
            <person name="Kim T."/>
        </authorList>
    </citation>
    <scope>NUCLEOTIDE SEQUENCE [LARGE SCALE GENOMIC DNA]</scope>
    <source>
        <strain evidence="2">TK-2024</strain>
        <tissue evidence="2">Old leaves</tissue>
    </source>
</reference>
<sequence>MSGGGTNNQERRGDENNTLSTSLKLQDPPSSEIYFDLPLPQNVEREKDISFEKKLEGALYTKKTLALDDDDVIRIEKPR</sequence>